<dbReference type="EMBL" id="JACAGB010000044">
    <property type="protein sequence ID" value="KAF6286932.1"/>
    <property type="molecule type" value="Genomic_DNA"/>
</dbReference>
<feature type="transmembrane region" description="Helical" evidence="2">
    <location>
        <begin position="12"/>
        <end position="41"/>
    </location>
</feature>
<feature type="region of interest" description="Disordered" evidence="1">
    <location>
        <begin position="129"/>
        <end position="155"/>
    </location>
</feature>
<keyword evidence="2" id="KW-0472">Membrane</keyword>
<feature type="transmembrane region" description="Helical" evidence="2">
    <location>
        <begin position="82"/>
        <end position="102"/>
    </location>
</feature>
<keyword evidence="2" id="KW-1133">Transmembrane helix</keyword>
<evidence type="ECO:0000256" key="2">
    <source>
        <dbReference type="SAM" id="Phobius"/>
    </source>
</evidence>
<keyword evidence="4" id="KW-1185">Reference proteome</keyword>
<accession>A0A7J7SEU0</accession>
<reference evidence="3 4" key="1">
    <citation type="journal article" date="2020" name="Nature">
        <title>Six reference-quality genomes reveal evolution of bat adaptations.</title>
        <authorList>
            <person name="Jebb D."/>
            <person name="Huang Z."/>
            <person name="Pippel M."/>
            <person name="Hughes G.M."/>
            <person name="Lavrichenko K."/>
            <person name="Devanna P."/>
            <person name="Winkler S."/>
            <person name="Jermiin L.S."/>
            <person name="Skirmuntt E.C."/>
            <person name="Katzourakis A."/>
            <person name="Burkitt-Gray L."/>
            <person name="Ray D.A."/>
            <person name="Sullivan K.A.M."/>
            <person name="Roscito J.G."/>
            <person name="Kirilenko B.M."/>
            <person name="Davalos L.M."/>
            <person name="Corthals A.P."/>
            <person name="Power M.L."/>
            <person name="Jones G."/>
            <person name="Ransome R.D."/>
            <person name="Dechmann D.K.N."/>
            <person name="Locatelli A.G."/>
            <person name="Puechmaille S.J."/>
            <person name="Fedrigo O."/>
            <person name="Jarvis E.D."/>
            <person name="Hiller M."/>
            <person name="Vernes S.C."/>
            <person name="Myers E.W."/>
            <person name="Teeling E.C."/>
        </authorList>
    </citation>
    <scope>NUCLEOTIDE SEQUENCE [LARGE SCALE GENOMIC DNA]</scope>
    <source>
        <strain evidence="3">MPipKuh1</strain>
        <tissue evidence="3">Flight muscle</tissue>
    </source>
</reference>
<keyword evidence="2" id="KW-0812">Transmembrane</keyword>
<feature type="transmembrane region" description="Helical" evidence="2">
    <location>
        <begin position="53"/>
        <end position="70"/>
    </location>
</feature>
<proteinExistence type="predicted"/>
<dbReference type="AlphaFoldDB" id="A0A7J7SEU0"/>
<protein>
    <submittedName>
        <fullName evidence="3">Solute carrier family 16 member 5</fullName>
    </submittedName>
</protein>
<evidence type="ECO:0000313" key="4">
    <source>
        <dbReference type="Proteomes" id="UP000558488"/>
    </source>
</evidence>
<evidence type="ECO:0000256" key="1">
    <source>
        <dbReference type="SAM" id="MobiDB-lite"/>
    </source>
</evidence>
<evidence type="ECO:0000313" key="3">
    <source>
        <dbReference type="EMBL" id="KAF6286932.1"/>
    </source>
</evidence>
<gene>
    <name evidence="3" type="ORF">mPipKuh1_015898</name>
</gene>
<comment type="caution">
    <text evidence="3">The sequence shown here is derived from an EMBL/GenBank/DDBJ whole genome shotgun (WGS) entry which is preliminary data.</text>
</comment>
<sequence>MPGALERPEGCWAWVVLLASVVAQGLTLGFPACIGIFFTELQREFQASNSETSWFPSILTAMLHAGGFVLDSTDSNFSYVFYMSSFFTVSSALFMGGGFCALQRKERQGRPAGAGAATPEAAIPEAAPLPALLGEDPGSSEKQPCTEEITYVTSV</sequence>
<dbReference type="Proteomes" id="UP000558488">
    <property type="component" value="Unassembled WGS sequence"/>
</dbReference>
<name>A0A7J7SEU0_PIPKU</name>
<organism evidence="3 4">
    <name type="scientific">Pipistrellus kuhlii</name>
    <name type="common">Kuhl's pipistrelle</name>
    <dbReference type="NCBI Taxonomy" id="59472"/>
    <lineage>
        <taxon>Eukaryota</taxon>
        <taxon>Metazoa</taxon>
        <taxon>Chordata</taxon>
        <taxon>Craniata</taxon>
        <taxon>Vertebrata</taxon>
        <taxon>Euteleostomi</taxon>
        <taxon>Mammalia</taxon>
        <taxon>Eutheria</taxon>
        <taxon>Laurasiatheria</taxon>
        <taxon>Chiroptera</taxon>
        <taxon>Yangochiroptera</taxon>
        <taxon>Vespertilionidae</taxon>
        <taxon>Pipistrellus</taxon>
    </lineage>
</organism>